<protein>
    <submittedName>
        <fullName evidence="4">Glycoside hydrolase N-terminal domain-containing protein</fullName>
    </submittedName>
</protein>
<gene>
    <name evidence="4" type="ORF">IAB44_12855</name>
</gene>
<comment type="caution">
    <text evidence="4">The sequence shown here is derived from an EMBL/GenBank/DDBJ whole genome shotgun (WGS) entry which is preliminary data.</text>
</comment>
<dbReference type="PANTHER" id="PTHR31084">
    <property type="entry name" value="ALPHA-L-FUCOSIDASE 2"/>
    <property type="match status" value="1"/>
</dbReference>
<keyword evidence="4" id="KW-0378">Hydrolase</keyword>
<dbReference type="Proteomes" id="UP000823935">
    <property type="component" value="Unassembled WGS sequence"/>
</dbReference>
<accession>A0A9D1EUY1</accession>
<evidence type="ECO:0000259" key="1">
    <source>
        <dbReference type="Pfam" id="PF14498"/>
    </source>
</evidence>
<dbReference type="InterPro" id="IPR027414">
    <property type="entry name" value="GH95_N_dom"/>
</dbReference>
<sequence length="745" mass="84442">MEILRETPAKRWGEAFALGNGRMGAMVYGGIDTDRIDLSESTFFSGDGRTQNNREGAAKAFYKMRDEASREDFRAVKETAKDFIGIRGNYGTNLPVGSIVIETGLPKDQAEDYQRSLDLERGVAVSGWNFRGKKIATRAFASHVHKVIYYEITAEDRILNLRLRFESPREGEYKNYNIGCLYFECDARETMHSDGTTGTLLIGKAAIHTDGFPKAAEDALEIRQASRLGLYILMDTDFGCEYEDRLSQIHQMQMRMNRHLVAIEEISADKLEEAHGADMKELADRTTLELEGDEAVSQIPLMFQMGRYLLYSASREDSKLPPHLQGVWNDNVACRIGWTCDMHLDINTQMNYWPALVTGLPETELPLFAWIRDGLAPSGRETAKVSYGLKGWVAELVSNAWNYTAPYWASPIAPCPTGGVWILTHLWEYYQYTGDEGFLRETAFPLIEEASGFFLEYLFEDGKGNLTCGPSISPENSFSVNGEVYQISNGCTYEILMIRELFTIYEEAARILKREKEPGVKKARAARKRLLPYRITAEGTIAEWSHDYPAADSQHRHTSHLLGVFPFAQITPENRRLAKAAEKTLEAKLTPEENWEDTGWARSMLMLYEARLRHPDKAWHHIRKMLEKLLEPNGFIIHPPTRGAGAFDNVYELDGNTGLTSCIAEMLLQSHKGVLRLLPCLPKTWKKGRVTGLRARGGVTVDIEWDKKGCRAWMTADKTGTYTVVKGRTRREVFLEAEQRTAVWE</sequence>
<dbReference type="InterPro" id="IPR054363">
    <property type="entry name" value="GH95_cat"/>
</dbReference>
<dbReference type="GO" id="GO:0005975">
    <property type="term" value="P:carbohydrate metabolic process"/>
    <property type="evidence" value="ECO:0007669"/>
    <property type="project" value="InterPro"/>
</dbReference>
<dbReference type="InterPro" id="IPR012341">
    <property type="entry name" value="6hp_glycosidase-like_sf"/>
</dbReference>
<dbReference type="SUPFAM" id="SSF48208">
    <property type="entry name" value="Six-hairpin glycosidases"/>
    <property type="match status" value="1"/>
</dbReference>
<dbReference type="EMBL" id="DVIQ01000079">
    <property type="protein sequence ID" value="HIS32413.1"/>
    <property type="molecule type" value="Genomic_DNA"/>
</dbReference>
<feature type="domain" description="Alpha fucosidase A-like C-terminal" evidence="2">
    <location>
        <begin position="669"/>
        <end position="729"/>
    </location>
</feature>
<dbReference type="Pfam" id="PF22124">
    <property type="entry name" value="Glyco_hydro_95_cat"/>
    <property type="match status" value="1"/>
</dbReference>
<feature type="domain" description="Glycosyl hydrolase family 95 catalytic" evidence="3">
    <location>
        <begin position="294"/>
        <end position="667"/>
    </location>
</feature>
<dbReference type="InterPro" id="IPR016518">
    <property type="entry name" value="Alpha-L-fucosidase"/>
</dbReference>
<organism evidence="4 5">
    <name type="scientific">Candidatus Limivivens intestinipullorum</name>
    <dbReference type="NCBI Taxonomy" id="2840858"/>
    <lineage>
        <taxon>Bacteria</taxon>
        <taxon>Bacillati</taxon>
        <taxon>Bacillota</taxon>
        <taxon>Clostridia</taxon>
        <taxon>Lachnospirales</taxon>
        <taxon>Lachnospiraceae</taxon>
        <taxon>Lachnospiraceae incertae sedis</taxon>
        <taxon>Candidatus Limivivens</taxon>
    </lineage>
</organism>
<dbReference type="AlphaFoldDB" id="A0A9D1EUY1"/>
<dbReference type="Pfam" id="PF14498">
    <property type="entry name" value="Glyco_hyd_65N_2"/>
    <property type="match status" value="1"/>
</dbReference>
<reference evidence="4" key="1">
    <citation type="submission" date="2020-10" db="EMBL/GenBank/DDBJ databases">
        <authorList>
            <person name="Gilroy R."/>
        </authorList>
    </citation>
    <scope>NUCLEOTIDE SEQUENCE</scope>
    <source>
        <strain evidence="4">CHK190-19873</strain>
    </source>
</reference>
<dbReference type="Gene3D" id="1.50.10.10">
    <property type="match status" value="1"/>
</dbReference>
<dbReference type="InterPro" id="IPR008928">
    <property type="entry name" value="6-hairpin_glycosidase_sf"/>
</dbReference>
<dbReference type="Pfam" id="PF21307">
    <property type="entry name" value="Glyco_hydro_95_C"/>
    <property type="match status" value="1"/>
</dbReference>
<name>A0A9D1EUY1_9FIRM</name>
<feature type="domain" description="Glycosyl hydrolase family 95 N-terminal" evidence="1">
    <location>
        <begin position="6"/>
        <end position="239"/>
    </location>
</feature>
<dbReference type="PIRSF" id="PIRSF007663">
    <property type="entry name" value="UCP007663"/>
    <property type="match status" value="1"/>
</dbReference>
<evidence type="ECO:0000313" key="5">
    <source>
        <dbReference type="Proteomes" id="UP000823935"/>
    </source>
</evidence>
<dbReference type="GO" id="GO:0004560">
    <property type="term" value="F:alpha-L-fucosidase activity"/>
    <property type="evidence" value="ECO:0007669"/>
    <property type="project" value="InterPro"/>
</dbReference>
<evidence type="ECO:0000313" key="4">
    <source>
        <dbReference type="EMBL" id="HIS32413.1"/>
    </source>
</evidence>
<proteinExistence type="predicted"/>
<dbReference type="InterPro" id="IPR049053">
    <property type="entry name" value="AFCA-like_C"/>
</dbReference>
<dbReference type="PANTHER" id="PTHR31084:SF0">
    <property type="entry name" value="ALPHA-L-FUCOSIDASE 2"/>
    <property type="match status" value="1"/>
</dbReference>
<evidence type="ECO:0000259" key="2">
    <source>
        <dbReference type="Pfam" id="PF21307"/>
    </source>
</evidence>
<reference evidence="4" key="2">
    <citation type="journal article" date="2021" name="PeerJ">
        <title>Extensive microbial diversity within the chicken gut microbiome revealed by metagenomics and culture.</title>
        <authorList>
            <person name="Gilroy R."/>
            <person name="Ravi A."/>
            <person name="Getino M."/>
            <person name="Pursley I."/>
            <person name="Horton D.L."/>
            <person name="Alikhan N.F."/>
            <person name="Baker D."/>
            <person name="Gharbi K."/>
            <person name="Hall N."/>
            <person name="Watson M."/>
            <person name="Adriaenssens E.M."/>
            <person name="Foster-Nyarko E."/>
            <person name="Jarju S."/>
            <person name="Secka A."/>
            <person name="Antonio M."/>
            <person name="Oren A."/>
            <person name="Chaudhuri R.R."/>
            <person name="La Ragione R."/>
            <person name="Hildebrand F."/>
            <person name="Pallen M.J."/>
        </authorList>
    </citation>
    <scope>NUCLEOTIDE SEQUENCE</scope>
    <source>
        <strain evidence="4">CHK190-19873</strain>
    </source>
</reference>
<evidence type="ECO:0000259" key="3">
    <source>
        <dbReference type="Pfam" id="PF22124"/>
    </source>
</evidence>